<gene>
    <name evidence="2" type="ORF">EHQ90_00905</name>
</gene>
<dbReference type="RefSeq" id="WP_135683632.1">
    <property type="nucleotide sequence ID" value="NZ_RQEQ01000042.1"/>
</dbReference>
<keyword evidence="1" id="KW-0812">Transmembrane</keyword>
<evidence type="ECO:0000313" key="2">
    <source>
        <dbReference type="EMBL" id="TGM22497.1"/>
    </source>
</evidence>
<accession>A0ABY2NEN0</accession>
<dbReference type="EMBL" id="RQGT01000005">
    <property type="protein sequence ID" value="TGM22497.1"/>
    <property type="molecule type" value="Genomic_DNA"/>
</dbReference>
<dbReference type="Proteomes" id="UP000297422">
    <property type="component" value="Unassembled WGS sequence"/>
</dbReference>
<keyword evidence="3" id="KW-1185">Reference proteome</keyword>
<reference evidence="3" key="1">
    <citation type="journal article" date="2019" name="PLoS Negl. Trop. Dis.">
        <title>Revisiting the worldwide diversity of Leptospira species in the environment.</title>
        <authorList>
            <person name="Vincent A.T."/>
            <person name="Schiettekatte O."/>
            <person name="Bourhy P."/>
            <person name="Veyrier F.J."/>
            <person name="Picardeau M."/>
        </authorList>
    </citation>
    <scope>NUCLEOTIDE SEQUENCE [LARGE SCALE GENOMIC DNA]</scope>
    <source>
        <strain evidence="3">201702407</strain>
    </source>
</reference>
<evidence type="ECO:0000313" key="3">
    <source>
        <dbReference type="Proteomes" id="UP000297422"/>
    </source>
</evidence>
<sequence>MKVLVEKFIFILIPTIAFILVITAVIVFTYWFAYELNKPISNLLEDWAHFGDFLGGTIGSILTFLTLLTVVLTLYYQREELSNTRQELRESMRIAALQEEALRSQANAQNKSVFESAFMQMTEIHFRLIDSYKIGNKDGSQNFAENILRLIKVLKENSEYDFRGIMDSRMHRHLFHFAAIVDLIVNNSMLSDSDQEYYIRVLQNIIGDNVIEFIRLAYSLQYFNNIRGQLLRLCSDVA</sequence>
<organism evidence="2 3">
    <name type="scientific">Leptospira stimsonii</name>
    <dbReference type="NCBI Taxonomy" id="2202203"/>
    <lineage>
        <taxon>Bacteria</taxon>
        <taxon>Pseudomonadati</taxon>
        <taxon>Spirochaetota</taxon>
        <taxon>Spirochaetia</taxon>
        <taxon>Leptospirales</taxon>
        <taxon>Leptospiraceae</taxon>
        <taxon>Leptospira</taxon>
    </lineage>
</organism>
<comment type="caution">
    <text evidence="2">The sequence shown here is derived from an EMBL/GenBank/DDBJ whole genome shotgun (WGS) entry which is preliminary data.</text>
</comment>
<name>A0ABY2NEN0_9LEPT</name>
<proteinExistence type="predicted"/>
<protein>
    <recommendedName>
        <fullName evidence="4">Phage abortive infection protein</fullName>
    </recommendedName>
</protein>
<evidence type="ECO:0008006" key="4">
    <source>
        <dbReference type="Google" id="ProtNLM"/>
    </source>
</evidence>
<feature type="transmembrane region" description="Helical" evidence="1">
    <location>
        <begin position="9"/>
        <end position="33"/>
    </location>
</feature>
<evidence type="ECO:0000256" key="1">
    <source>
        <dbReference type="SAM" id="Phobius"/>
    </source>
</evidence>
<keyword evidence="1" id="KW-0472">Membrane</keyword>
<feature type="transmembrane region" description="Helical" evidence="1">
    <location>
        <begin position="53"/>
        <end position="76"/>
    </location>
</feature>
<keyword evidence="1" id="KW-1133">Transmembrane helix</keyword>